<comment type="caution">
    <text evidence="2">The sequence shown here is derived from an EMBL/GenBank/DDBJ whole genome shotgun (WGS) entry which is preliminary data.</text>
</comment>
<evidence type="ECO:0000256" key="1">
    <source>
        <dbReference type="SAM" id="MobiDB-lite"/>
    </source>
</evidence>
<feature type="compositionally biased region" description="Basic and acidic residues" evidence="1">
    <location>
        <begin position="62"/>
        <end position="71"/>
    </location>
</feature>
<keyword evidence="3" id="KW-1185">Reference proteome</keyword>
<evidence type="ECO:0000313" key="3">
    <source>
        <dbReference type="Proteomes" id="UP000789901"/>
    </source>
</evidence>
<feature type="region of interest" description="Disordered" evidence="1">
    <location>
        <begin position="37"/>
        <end position="89"/>
    </location>
</feature>
<organism evidence="2 3">
    <name type="scientific">Gigaspora margarita</name>
    <dbReference type="NCBI Taxonomy" id="4874"/>
    <lineage>
        <taxon>Eukaryota</taxon>
        <taxon>Fungi</taxon>
        <taxon>Fungi incertae sedis</taxon>
        <taxon>Mucoromycota</taxon>
        <taxon>Glomeromycotina</taxon>
        <taxon>Glomeromycetes</taxon>
        <taxon>Diversisporales</taxon>
        <taxon>Gigasporaceae</taxon>
        <taxon>Gigaspora</taxon>
    </lineage>
</organism>
<dbReference type="EMBL" id="CAJVQB010050455">
    <property type="protein sequence ID" value="CAG8834933.1"/>
    <property type="molecule type" value="Genomic_DNA"/>
</dbReference>
<sequence>LKAQVDALNHVLNSQNVYTVGPYFQKGYSDVDIDDSCEDHDNETNEPCEWSNDVNSGPVIRNLEKYGKNEENPGEDGSGDGCGDSNDDINIDPKLEISSQYAGYPINIKGIYNYSTKKSRTGDDILDIGIHRKCIQNGESQYGQLYLISEAKGFCITITQVLG</sequence>
<proteinExistence type="predicted"/>
<protein>
    <submittedName>
        <fullName evidence="2">19952_t:CDS:1</fullName>
    </submittedName>
</protein>
<gene>
    <name evidence="2" type="ORF">GMARGA_LOCUS32316</name>
</gene>
<feature type="non-terminal residue" evidence="2">
    <location>
        <position position="1"/>
    </location>
</feature>
<name>A0ABN7WLH8_GIGMA</name>
<accession>A0ABN7WLH8</accession>
<feature type="compositionally biased region" description="Acidic residues" evidence="1">
    <location>
        <begin position="37"/>
        <end position="46"/>
    </location>
</feature>
<dbReference type="Proteomes" id="UP000789901">
    <property type="component" value="Unassembled WGS sequence"/>
</dbReference>
<reference evidence="2 3" key="1">
    <citation type="submission" date="2021-06" db="EMBL/GenBank/DDBJ databases">
        <authorList>
            <person name="Kallberg Y."/>
            <person name="Tangrot J."/>
            <person name="Rosling A."/>
        </authorList>
    </citation>
    <scope>NUCLEOTIDE SEQUENCE [LARGE SCALE GENOMIC DNA]</scope>
    <source>
        <strain evidence="2 3">120-4 pot B 10/14</strain>
    </source>
</reference>
<evidence type="ECO:0000313" key="2">
    <source>
        <dbReference type="EMBL" id="CAG8834933.1"/>
    </source>
</evidence>